<evidence type="ECO:0000256" key="3">
    <source>
        <dbReference type="ARBA" id="ARBA00022448"/>
    </source>
</evidence>
<keyword evidence="6 10" id="KW-1133">Transmembrane helix</keyword>
<reference evidence="14" key="1">
    <citation type="submission" date="2020-10" db="EMBL/GenBank/DDBJ databases">
        <authorList>
            <person name="Gilroy R."/>
        </authorList>
    </citation>
    <scope>NUCLEOTIDE SEQUENCE</scope>
    <source>
        <strain evidence="14">ChiSxjej1B13-7958</strain>
    </source>
</reference>
<dbReference type="GO" id="GO:0005886">
    <property type="term" value="C:plasma membrane"/>
    <property type="evidence" value="ECO:0007669"/>
    <property type="project" value="UniProtKB-SubCell"/>
</dbReference>
<dbReference type="GO" id="GO:0065002">
    <property type="term" value="P:intracellular protein transmembrane transport"/>
    <property type="evidence" value="ECO:0007669"/>
    <property type="project" value="UniProtKB-UniRule"/>
</dbReference>
<feature type="transmembrane region" description="Helical" evidence="10">
    <location>
        <begin position="383"/>
        <end position="405"/>
    </location>
</feature>
<dbReference type="PANTHER" id="PTHR10906">
    <property type="entry name" value="SECY/SEC61-ALPHA FAMILY MEMBER"/>
    <property type="match status" value="1"/>
</dbReference>
<protein>
    <recommendedName>
        <fullName evidence="9 10">Protein translocase subunit SecY</fullName>
    </recommendedName>
</protein>
<dbReference type="Proteomes" id="UP000824242">
    <property type="component" value="Unassembled WGS sequence"/>
</dbReference>
<proteinExistence type="inferred from homology"/>
<evidence type="ECO:0000256" key="11">
    <source>
        <dbReference type="RuleBase" id="RU000537"/>
    </source>
</evidence>
<evidence type="ECO:0000256" key="12">
    <source>
        <dbReference type="RuleBase" id="RU003484"/>
    </source>
</evidence>
<evidence type="ECO:0000256" key="1">
    <source>
        <dbReference type="ARBA" id="ARBA00004141"/>
    </source>
</evidence>
<keyword evidence="3 10" id="KW-0813">Transport</keyword>
<gene>
    <name evidence="10 14" type="primary">secY</name>
    <name evidence="14" type="ORF">IAB89_10100</name>
</gene>
<name>A0A9D1DF44_9FIRM</name>
<dbReference type="SUPFAM" id="SSF103491">
    <property type="entry name" value="Preprotein translocase SecY subunit"/>
    <property type="match status" value="1"/>
</dbReference>
<keyword evidence="8 10" id="KW-0472">Membrane</keyword>
<evidence type="ECO:0000256" key="2">
    <source>
        <dbReference type="ARBA" id="ARBA00005751"/>
    </source>
</evidence>
<dbReference type="PROSITE" id="PS00755">
    <property type="entry name" value="SECY_1"/>
    <property type="match status" value="1"/>
</dbReference>
<keyword evidence="5 10" id="KW-0653">Protein transport</keyword>
<feature type="transmembrane region" description="Helical" evidence="10">
    <location>
        <begin position="411"/>
        <end position="432"/>
    </location>
</feature>
<dbReference type="GO" id="GO:0006605">
    <property type="term" value="P:protein targeting"/>
    <property type="evidence" value="ECO:0007669"/>
    <property type="project" value="UniProtKB-UniRule"/>
</dbReference>
<comment type="subcellular location">
    <subcellularLocation>
        <location evidence="10">Cell membrane</location>
        <topology evidence="10">Multi-pass membrane protein</topology>
    </subcellularLocation>
    <subcellularLocation>
        <location evidence="1 12">Membrane</location>
        <topology evidence="1 12">Multi-pass membrane protein</topology>
    </subcellularLocation>
</comment>
<evidence type="ECO:0000256" key="5">
    <source>
        <dbReference type="ARBA" id="ARBA00022927"/>
    </source>
</evidence>
<dbReference type="GO" id="GO:0043952">
    <property type="term" value="P:protein transport by the Sec complex"/>
    <property type="evidence" value="ECO:0007669"/>
    <property type="project" value="UniProtKB-UniRule"/>
</dbReference>
<reference evidence="14" key="2">
    <citation type="journal article" date="2021" name="PeerJ">
        <title>Extensive microbial diversity within the chicken gut microbiome revealed by metagenomics and culture.</title>
        <authorList>
            <person name="Gilroy R."/>
            <person name="Ravi A."/>
            <person name="Getino M."/>
            <person name="Pursley I."/>
            <person name="Horton D.L."/>
            <person name="Alikhan N.F."/>
            <person name="Baker D."/>
            <person name="Gharbi K."/>
            <person name="Hall N."/>
            <person name="Watson M."/>
            <person name="Adriaenssens E.M."/>
            <person name="Foster-Nyarko E."/>
            <person name="Jarju S."/>
            <person name="Secka A."/>
            <person name="Antonio M."/>
            <person name="Oren A."/>
            <person name="Chaudhuri R.R."/>
            <person name="La Ragione R."/>
            <person name="Hildebrand F."/>
            <person name="Pallen M.J."/>
        </authorList>
    </citation>
    <scope>NUCLEOTIDE SEQUENCE</scope>
    <source>
        <strain evidence="14">ChiSxjej1B13-7958</strain>
    </source>
</reference>
<evidence type="ECO:0000256" key="8">
    <source>
        <dbReference type="ARBA" id="ARBA00023136"/>
    </source>
</evidence>
<feature type="transmembrane region" description="Helical" evidence="10">
    <location>
        <begin position="279"/>
        <end position="300"/>
    </location>
</feature>
<dbReference type="Gene3D" id="1.10.3370.10">
    <property type="entry name" value="SecY subunit domain"/>
    <property type="match status" value="1"/>
</dbReference>
<dbReference type="HAMAP" id="MF_01465">
    <property type="entry name" value="SecY"/>
    <property type="match status" value="1"/>
</dbReference>
<feature type="transmembrane region" description="Helical" evidence="10">
    <location>
        <begin position="229"/>
        <end position="251"/>
    </location>
</feature>
<feature type="transmembrane region" description="Helical" evidence="10">
    <location>
        <begin position="161"/>
        <end position="182"/>
    </location>
</feature>
<dbReference type="InterPro" id="IPR023201">
    <property type="entry name" value="SecY_dom_sf"/>
</dbReference>
<dbReference type="EMBL" id="DVGZ01000109">
    <property type="protein sequence ID" value="HIR47985.1"/>
    <property type="molecule type" value="Genomic_DNA"/>
</dbReference>
<dbReference type="PRINTS" id="PR00303">
    <property type="entry name" value="SECYTRNLCASE"/>
</dbReference>
<evidence type="ECO:0000256" key="7">
    <source>
        <dbReference type="ARBA" id="ARBA00023010"/>
    </source>
</evidence>
<evidence type="ECO:0000256" key="9">
    <source>
        <dbReference type="ARBA" id="ARBA00039733"/>
    </source>
</evidence>
<feature type="transmembrane region" description="Helical" evidence="10">
    <location>
        <begin position="194"/>
        <end position="217"/>
    </location>
</feature>
<dbReference type="InterPro" id="IPR030659">
    <property type="entry name" value="SecY_CS"/>
</dbReference>
<evidence type="ECO:0000256" key="10">
    <source>
        <dbReference type="HAMAP-Rule" id="MF_01465"/>
    </source>
</evidence>
<feature type="transmembrane region" description="Helical" evidence="10">
    <location>
        <begin position="20"/>
        <end position="39"/>
    </location>
</feature>
<evidence type="ECO:0000256" key="6">
    <source>
        <dbReference type="ARBA" id="ARBA00022989"/>
    </source>
</evidence>
<dbReference type="InterPro" id="IPR026593">
    <property type="entry name" value="SecY"/>
</dbReference>
<comment type="caution">
    <text evidence="14">The sequence shown here is derived from an EMBL/GenBank/DDBJ whole genome shotgun (WGS) entry which is preliminary data.</text>
</comment>
<dbReference type="PROSITE" id="PS00756">
    <property type="entry name" value="SECY_2"/>
    <property type="match status" value="1"/>
</dbReference>
<dbReference type="FunFam" id="1.10.3370.10:FF:000001">
    <property type="entry name" value="Preprotein translocase subunit SecY"/>
    <property type="match status" value="1"/>
</dbReference>
<feature type="transmembrane region" description="Helical" evidence="10">
    <location>
        <begin position="320"/>
        <end position="347"/>
    </location>
</feature>
<evidence type="ECO:0000313" key="14">
    <source>
        <dbReference type="EMBL" id="HIR47985.1"/>
    </source>
</evidence>
<feature type="transmembrane region" description="Helical" evidence="10">
    <location>
        <begin position="116"/>
        <end position="135"/>
    </location>
</feature>
<evidence type="ECO:0000256" key="4">
    <source>
        <dbReference type="ARBA" id="ARBA00022692"/>
    </source>
</evidence>
<evidence type="ECO:0000313" key="15">
    <source>
        <dbReference type="Proteomes" id="UP000824242"/>
    </source>
</evidence>
<accession>A0A9D1DF44</accession>
<comment type="function">
    <text evidence="10 11">The central subunit of the protein translocation channel SecYEG. Consists of two halves formed by TMs 1-5 and 6-10. These two domains form a lateral gate at the front which open onto the bilayer between TMs 2 and 7, and are clamped together by SecE at the back. The channel is closed by both a pore ring composed of hydrophobic SecY resides and a short helix (helix 2A) on the extracellular side of the membrane which forms a plug. The plug probably moves laterally to allow the channel to open. The ring and the pore may move independently.</text>
</comment>
<dbReference type="Pfam" id="PF00344">
    <property type="entry name" value="SecY"/>
    <property type="match status" value="1"/>
</dbReference>
<organism evidence="14 15">
    <name type="scientific">Candidatus Caccousia avicola</name>
    <dbReference type="NCBI Taxonomy" id="2840721"/>
    <lineage>
        <taxon>Bacteria</taxon>
        <taxon>Bacillati</taxon>
        <taxon>Bacillota</taxon>
        <taxon>Clostridia</taxon>
        <taxon>Eubacteriales</taxon>
        <taxon>Oscillospiraceae</taxon>
        <taxon>Oscillospiraceae incertae sedis</taxon>
        <taxon>Candidatus Caccousia</taxon>
    </lineage>
</organism>
<evidence type="ECO:0000256" key="13">
    <source>
        <dbReference type="RuleBase" id="RU004349"/>
    </source>
</evidence>
<dbReference type="NCBIfam" id="TIGR00967">
    <property type="entry name" value="3a0501s007"/>
    <property type="match status" value="1"/>
</dbReference>
<comment type="similarity">
    <text evidence="2 10 13">Belongs to the SecY/SEC61-alpha family.</text>
</comment>
<keyword evidence="7 10" id="KW-0811">Translocation</keyword>
<comment type="subunit">
    <text evidence="10">Component of the Sec protein translocase complex. Heterotrimer consisting of SecY, SecE and SecG subunits. The heterotrimers can form oligomers, although 1 heterotrimer is thought to be able to translocate proteins. Interacts with the ribosome. Interacts with SecDF, and other proteins may be involved. Interacts with SecA.</text>
</comment>
<keyword evidence="4 10" id="KW-0812">Transmembrane</keyword>
<dbReference type="AlphaFoldDB" id="A0A9D1DF44"/>
<sequence length="449" mass="49649">MFKTIKNAWSIPELRKKILFTLLIIIVFRLGAVIPVPFLNTDALQQVMSKVAEGGTALSYLDMLTGGAFSNATLFAMGVSPYINSSIIMQLLTVAIPPLERMAKEGEEGRKKIATITRYVTVLLGLIQGTAYYFYLRNTTVAMTDGTVKTIAMYTEGWEQVFTAIIIIMVFTAGTALMMWLGEQINDKGVGNGISILLFAGIVSRLPTTFNTLYIYFSQAMQAPAEYGQYFFFAPFFIVLFLAVIWVIVFMNNSERRIPVQYAKRVVGRKMYGGQSTHIPIKVAMSGVMPIIFASSILSIPSTIEMFLGSSAQEGFWGAFFSALSPTGLLYGVLYFFLIIMFAYFYLTIQYNPIEMANNLRQNNGTIPGIRPGKPTADFISKILSKITLIGALFLAVIALLPIIYSNATAMHGLSFGGTSILIMVGVALDTAKQLESQMMMRHYKGFLD</sequence>
<dbReference type="InterPro" id="IPR002208">
    <property type="entry name" value="SecY/SEC61-alpha"/>
</dbReference>
<dbReference type="PIRSF" id="PIRSF004557">
    <property type="entry name" value="SecY"/>
    <property type="match status" value="1"/>
</dbReference>
<keyword evidence="10" id="KW-1003">Cell membrane</keyword>
<feature type="transmembrane region" description="Helical" evidence="10">
    <location>
        <begin position="72"/>
        <end position="96"/>
    </location>
</feature>